<dbReference type="GO" id="GO:0006351">
    <property type="term" value="P:DNA-templated transcription"/>
    <property type="evidence" value="ECO:0007669"/>
    <property type="project" value="InterPro"/>
</dbReference>
<evidence type="ECO:0000256" key="2">
    <source>
        <dbReference type="ARBA" id="ARBA00023242"/>
    </source>
</evidence>
<accession>A0A9P8NIN5</accession>
<dbReference type="Pfam" id="PF04082">
    <property type="entry name" value="Fungal_trans"/>
    <property type="match status" value="1"/>
</dbReference>
<dbReference type="InterPro" id="IPR013094">
    <property type="entry name" value="AB_hydrolase_3"/>
</dbReference>
<evidence type="ECO:0000256" key="3">
    <source>
        <dbReference type="SAM" id="MobiDB-lite"/>
    </source>
</evidence>
<evidence type="ECO:0000259" key="4">
    <source>
        <dbReference type="Pfam" id="PF04082"/>
    </source>
</evidence>
<evidence type="ECO:0008006" key="8">
    <source>
        <dbReference type="Google" id="ProtNLM"/>
    </source>
</evidence>
<evidence type="ECO:0000256" key="1">
    <source>
        <dbReference type="ARBA" id="ARBA00022801"/>
    </source>
</evidence>
<dbReference type="Gene3D" id="3.40.50.1820">
    <property type="entry name" value="alpha/beta hydrolase"/>
    <property type="match status" value="1"/>
</dbReference>
<protein>
    <recommendedName>
        <fullName evidence="8">Transcription factor domain-containing protein</fullName>
    </recommendedName>
</protein>
<reference evidence="6" key="1">
    <citation type="submission" date="2021-08" db="EMBL/GenBank/DDBJ databases">
        <title>Global Aspergillus fumigatus from environmental and clinical sources.</title>
        <authorList>
            <person name="Barber A."/>
            <person name="Sae-Ong T."/>
        </authorList>
    </citation>
    <scope>NUCLEOTIDE SEQUENCE</scope>
    <source>
        <strain evidence="6">NRZ-2016-071</strain>
    </source>
</reference>
<organism evidence="6 7">
    <name type="scientific">Aspergillus fumigatus</name>
    <name type="common">Neosartorya fumigata</name>
    <dbReference type="NCBI Taxonomy" id="746128"/>
    <lineage>
        <taxon>Eukaryota</taxon>
        <taxon>Fungi</taxon>
        <taxon>Dikarya</taxon>
        <taxon>Ascomycota</taxon>
        <taxon>Pezizomycotina</taxon>
        <taxon>Eurotiomycetes</taxon>
        <taxon>Eurotiomycetidae</taxon>
        <taxon>Eurotiales</taxon>
        <taxon>Aspergillaceae</taxon>
        <taxon>Aspergillus</taxon>
        <taxon>Aspergillus subgen. Fumigati</taxon>
    </lineage>
</organism>
<comment type="caution">
    <text evidence="6">The sequence shown here is derived from an EMBL/GenBank/DDBJ whole genome shotgun (WGS) entry which is preliminary data.</text>
</comment>
<dbReference type="InterPro" id="IPR007219">
    <property type="entry name" value="XnlR_reg_dom"/>
</dbReference>
<dbReference type="EMBL" id="JAIBSC010000059">
    <property type="protein sequence ID" value="KAH1902533.1"/>
    <property type="molecule type" value="Genomic_DNA"/>
</dbReference>
<dbReference type="Proteomes" id="UP000813423">
    <property type="component" value="Unassembled WGS sequence"/>
</dbReference>
<evidence type="ECO:0000313" key="6">
    <source>
        <dbReference type="EMBL" id="KAH1902533.1"/>
    </source>
</evidence>
<evidence type="ECO:0000313" key="7">
    <source>
        <dbReference type="Proteomes" id="UP000813423"/>
    </source>
</evidence>
<name>A0A9P8NIN5_ASPFM</name>
<dbReference type="InterPro" id="IPR029058">
    <property type="entry name" value="AB_hydrolase_fold"/>
</dbReference>
<dbReference type="GO" id="GO:0003677">
    <property type="term" value="F:DNA binding"/>
    <property type="evidence" value="ECO:0007669"/>
    <property type="project" value="InterPro"/>
</dbReference>
<dbReference type="AlphaFoldDB" id="A0A9P8NIN5"/>
<feature type="compositionally biased region" description="Polar residues" evidence="3">
    <location>
        <begin position="316"/>
        <end position="327"/>
    </location>
</feature>
<keyword evidence="2" id="KW-0539">Nucleus</keyword>
<dbReference type="CDD" id="cd12148">
    <property type="entry name" value="fungal_TF_MHR"/>
    <property type="match status" value="1"/>
</dbReference>
<feature type="region of interest" description="Disordered" evidence="3">
    <location>
        <begin position="306"/>
        <end position="327"/>
    </location>
</feature>
<feature type="domain" description="Xylanolytic transcriptional activator regulatory" evidence="4">
    <location>
        <begin position="498"/>
        <end position="642"/>
    </location>
</feature>
<feature type="compositionally biased region" description="Acidic residues" evidence="3">
    <location>
        <begin position="19"/>
        <end position="30"/>
    </location>
</feature>
<sequence length="808" mass="89884">MPFLRPIAETSGDAGSYEDGTEDAEGDDGGDSPAVVPFFQFSRFELPEVNDILPPGVTHEEHTFLGPDKNPLILSIFRKESPPDSFPQKRPAIYHIHGGGMIMGNRFCTLSGLLEFVREHNAICTTIEYRLAPKHPYPAPIEDCYAGLVWVHEHAEELGIDSTRIVINGLSAGGGLAAGVALLCRDRKGPPLIGQSLFLPMIDDCNDSVSAHEFTGTGIWDRNANMAGWNAYLGDRRGSYNVNVYAAPIRAKNLTGLPPAYIDVGSTETFRDEDVQYAQNMWRDGTQCELHRTGTSCVYPLRRKPRAPRVARANRSDTPSQDANLKHWTPQQNDTTIVNCRPTGLAVDVNNGMLSPAVNQLVSQPPLIHMSSDKDASHGSPHFSLNPLEVLSPGFWDPEFTYGLPIFDLEFQQPSLQTNKGPDVPETHHADYNLLHDDSVTRHTAHQQFTPPLTDSLSVQAPQLQNIRDIFEQDTFRDLPHTLLDELQAGSILTIVDLWFDRVQSFLPLLHRPRFQSQFATDTGVTSSKYHGLGWEHRGDQFAQRAKAIYEASLPRLKAPTLVYLQGLITLAFYLYATEPDSQGWLLIGTCARLAYALELDKLDEDSEAVQAQMGLPEEWSMQEERRRAWWCIWELDAFAAAIAAFIFCRFINAREAPRPLSNSINRLLALLAAGSQFQARTADYQSNAEQVFAAVRSWNPQYIGLHNPFMACLVVGPAAINLRVALDSKKEDAASSLTGLEVDLLILTLKRVARFWNFGSILLGSNPKGAWQSGTNSMTHTFVFLKRYIPHRIMGISNCLCAGYTPC</sequence>
<dbReference type="PANTHER" id="PTHR48081">
    <property type="entry name" value="AB HYDROLASE SUPERFAMILY PROTEIN C4A8.06C"/>
    <property type="match status" value="1"/>
</dbReference>
<dbReference type="GO" id="GO:0016787">
    <property type="term" value="F:hydrolase activity"/>
    <property type="evidence" value="ECO:0007669"/>
    <property type="project" value="UniProtKB-KW"/>
</dbReference>
<dbReference type="InterPro" id="IPR050300">
    <property type="entry name" value="GDXG_lipolytic_enzyme"/>
</dbReference>
<dbReference type="Pfam" id="PF07859">
    <property type="entry name" value="Abhydrolase_3"/>
    <property type="match status" value="1"/>
</dbReference>
<evidence type="ECO:0000259" key="5">
    <source>
        <dbReference type="Pfam" id="PF07859"/>
    </source>
</evidence>
<keyword evidence="1" id="KW-0378">Hydrolase</keyword>
<gene>
    <name evidence="6" type="ORF">KXV57_007354</name>
</gene>
<dbReference type="PANTHER" id="PTHR48081:SF8">
    <property type="entry name" value="ALPHA_BETA HYDROLASE FOLD-3 DOMAIN-CONTAINING PROTEIN-RELATED"/>
    <property type="match status" value="1"/>
</dbReference>
<feature type="domain" description="Alpha/beta hydrolase fold-3" evidence="5">
    <location>
        <begin position="94"/>
        <end position="293"/>
    </location>
</feature>
<proteinExistence type="predicted"/>
<dbReference type="SUPFAM" id="SSF53474">
    <property type="entry name" value="alpha/beta-Hydrolases"/>
    <property type="match status" value="1"/>
</dbReference>
<dbReference type="GO" id="GO:0008270">
    <property type="term" value="F:zinc ion binding"/>
    <property type="evidence" value="ECO:0007669"/>
    <property type="project" value="InterPro"/>
</dbReference>
<feature type="region of interest" description="Disordered" evidence="3">
    <location>
        <begin position="1"/>
        <end position="32"/>
    </location>
</feature>